<name>A0A516Q3S3_9ACTN</name>
<evidence type="ECO:0000313" key="2">
    <source>
        <dbReference type="Proteomes" id="UP000319263"/>
    </source>
</evidence>
<dbReference type="OrthoDB" id="3464514at2"/>
<organism evidence="1 2">
    <name type="scientific">Microlunatus elymi</name>
    <dbReference type="NCBI Taxonomy" id="2596828"/>
    <lineage>
        <taxon>Bacteria</taxon>
        <taxon>Bacillati</taxon>
        <taxon>Actinomycetota</taxon>
        <taxon>Actinomycetes</taxon>
        <taxon>Propionibacteriales</taxon>
        <taxon>Propionibacteriaceae</taxon>
        <taxon>Microlunatus</taxon>
    </lineage>
</organism>
<reference evidence="1 2" key="1">
    <citation type="submission" date="2019-07" db="EMBL/GenBank/DDBJ databases">
        <title>Microlunatus dokdonensis sp. nov. isolated from the rhizospheric soil of the wild plant Elymus tsukushiensis.</title>
        <authorList>
            <person name="Ghim S.-Y."/>
            <person name="Hwang Y.-J."/>
            <person name="Son J.-S."/>
            <person name="Shin J.-H."/>
        </authorList>
    </citation>
    <scope>NUCLEOTIDE SEQUENCE [LARGE SCALE GENOMIC DNA]</scope>
    <source>
        <strain evidence="1 2">KUDC0627</strain>
    </source>
</reference>
<keyword evidence="2" id="KW-1185">Reference proteome</keyword>
<sequence length="196" mass="21715">MFIQIIQGKCTKQDELHALADRWRSDLSPGATGWLGGTYGFTDDDTFVGVVRFDSRESAMANSQRPEQSAWAEEFAACMDAPITFHDCDDVTLMMDGGSDDAGFVQIIRGKVDDPSALKAMMADTTMLHEMRPEILGATLAIEDDGTFTETVAFTSEAAARDGERQEPPEDVRRSLETMMADATFYDLHHPWFETA</sequence>
<proteinExistence type="predicted"/>
<dbReference type="AlphaFoldDB" id="A0A516Q3S3"/>
<dbReference type="RefSeq" id="WP_143987825.1">
    <property type="nucleotide sequence ID" value="NZ_CP041692.1"/>
</dbReference>
<evidence type="ECO:0000313" key="1">
    <source>
        <dbReference type="EMBL" id="QDP97871.1"/>
    </source>
</evidence>
<accession>A0A516Q3S3</accession>
<evidence type="ECO:0008006" key="3">
    <source>
        <dbReference type="Google" id="ProtNLM"/>
    </source>
</evidence>
<dbReference type="KEGG" id="mik:FOE78_19920"/>
<gene>
    <name evidence="1" type="ORF">FOE78_19920</name>
</gene>
<protein>
    <recommendedName>
        <fullName evidence="3">Antibiotic biosynthesis monooxygenase</fullName>
    </recommendedName>
</protein>
<dbReference type="Proteomes" id="UP000319263">
    <property type="component" value="Chromosome"/>
</dbReference>
<dbReference type="EMBL" id="CP041692">
    <property type="protein sequence ID" value="QDP97871.1"/>
    <property type="molecule type" value="Genomic_DNA"/>
</dbReference>